<keyword evidence="5" id="KW-1133">Transmembrane helix</keyword>
<evidence type="ECO:0000256" key="5">
    <source>
        <dbReference type="ARBA" id="ARBA00022989"/>
    </source>
</evidence>
<comment type="catalytic activity">
    <reaction evidence="8">
        <text>alpha-D-glucosaminyl-[heparan sulfate](n) + 3'-phosphoadenylyl sulfate = 6-sulfo-alpha-D-glucosaminyl-[heparan sulfate](n) + adenosine 3',5'-bisphosphate + H(+)</text>
        <dbReference type="Rhea" id="RHEA:56604"/>
        <dbReference type="Rhea" id="RHEA-COMP:9830"/>
        <dbReference type="Rhea" id="RHEA-COMP:14621"/>
        <dbReference type="ChEBI" id="CHEBI:15378"/>
        <dbReference type="ChEBI" id="CHEBI:58339"/>
        <dbReference type="ChEBI" id="CHEBI:58343"/>
        <dbReference type="ChEBI" id="CHEBI:58388"/>
        <dbReference type="ChEBI" id="CHEBI:140604"/>
    </reaction>
</comment>
<dbReference type="EC" id="2.8.2.-" evidence="8"/>
<evidence type="ECO:0000256" key="2">
    <source>
        <dbReference type="ARBA" id="ARBA00010109"/>
    </source>
</evidence>
<keyword evidence="4" id="KW-0812">Transmembrane</keyword>
<keyword evidence="8" id="KW-0735">Signal-anchor</keyword>
<evidence type="ECO:0000256" key="7">
    <source>
        <dbReference type="ARBA" id="ARBA00023180"/>
    </source>
</evidence>
<dbReference type="PANTHER" id="PTHR12812:SF0">
    <property type="entry name" value="HEPARAN-SULFATE 6-O-SULFOTRANSFERASE"/>
    <property type="match status" value="1"/>
</dbReference>
<comment type="similarity">
    <text evidence="2 8">Belongs to the sulfotransferase 6 family.</text>
</comment>
<dbReference type="InterPro" id="IPR010635">
    <property type="entry name" value="Heparan_SO4-6-sulfoTrfase"/>
</dbReference>
<evidence type="ECO:0000313" key="9">
    <source>
        <dbReference type="Proteomes" id="UP000694888"/>
    </source>
</evidence>
<comment type="function">
    <text evidence="8">6-O-sulfation enzyme which catalyzes the transfer of sulfate from 3'-phosphoadenosine 5'-phosphosulfate (PAPS) to position 6 of the N-sulfoglucosamine residue (GlcNS) of heparan sulfate.</text>
</comment>
<accession>A0ABM0K2F7</accession>
<dbReference type="PANTHER" id="PTHR12812">
    <property type="entry name" value="HEPARAN SULFATE 6-O-SULFOTRANSFERASE 3"/>
    <property type="match status" value="1"/>
</dbReference>
<name>A0ABM0K2F7_APLCA</name>
<organism evidence="9 10">
    <name type="scientific">Aplysia californica</name>
    <name type="common">California sea hare</name>
    <dbReference type="NCBI Taxonomy" id="6500"/>
    <lineage>
        <taxon>Eukaryota</taxon>
        <taxon>Metazoa</taxon>
        <taxon>Spiralia</taxon>
        <taxon>Lophotrochozoa</taxon>
        <taxon>Mollusca</taxon>
        <taxon>Gastropoda</taxon>
        <taxon>Heterobranchia</taxon>
        <taxon>Euthyneura</taxon>
        <taxon>Tectipleura</taxon>
        <taxon>Aplysiida</taxon>
        <taxon>Aplysioidea</taxon>
        <taxon>Aplysiidae</taxon>
        <taxon>Aplysia</taxon>
    </lineage>
</organism>
<dbReference type="Proteomes" id="UP000694888">
    <property type="component" value="Unplaced"/>
</dbReference>
<gene>
    <name evidence="10" type="primary">LOC101861982</name>
</gene>
<evidence type="ECO:0000256" key="8">
    <source>
        <dbReference type="RuleBase" id="RU364122"/>
    </source>
</evidence>
<evidence type="ECO:0000256" key="3">
    <source>
        <dbReference type="ARBA" id="ARBA00022679"/>
    </source>
</evidence>
<dbReference type="GeneID" id="101861982"/>
<evidence type="ECO:0000313" key="10">
    <source>
        <dbReference type="RefSeq" id="XP_005107160.2"/>
    </source>
</evidence>
<keyword evidence="9" id="KW-1185">Reference proteome</keyword>
<proteinExistence type="inferred from homology"/>
<keyword evidence="3 8" id="KW-0808">Transferase</keyword>
<evidence type="ECO:0000256" key="4">
    <source>
        <dbReference type="ARBA" id="ARBA00022692"/>
    </source>
</evidence>
<keyword evidence="6 8" id="KW-0472">Membrane</keyword>
<reference evidence="10" key="1">
    <citation type="submission" date="2025-08" db="UniProtKB">
        <authorList>
            <consortium name="RefSeq"/>
        </authorList>
    </citation>
    <scope>IDENTIFICATION</scope>
</reference>
<evidence type="ECO:0000256" key="6">
    <source>
        <dbReference type="ARBA" id="ARBA00023136"/>
    </source>
</evidence>
<sequence>MLRDAVTRFLSEWKHVSIGAHWQEVLQCDGSRHGPRVPRCYRGKNWMNVSLVDFMACKSNLAFNRQTRMLANLSLSDCYRKKSNLSLEQRDEIMLASAKYNLAKFFRFFGLQENEFESARLFEATFPGIKFKQEAFMQNVTTAQRALDSLTDFERKKILRLNHLDVRLLQFARALFLERLKRVKIGVDPDKAQKRMTKDHDNIQDLSVKEKLGAQMSTFKYIIA</sequence>
<dbReference type="RefSeq" id="XP_005107160.2">
    <property type="nucleotide sequence ID" value="XM_005107103.3"/>
</dbReference>
<dbReference type="InterPro" id="IPR027417">
    <property type="entry name" value="P-loop_NTPase"/>
</dbReference>
<dbReference type="Pfam" id="PF03567">
    <property type="entry name" value="Sulfotransfer_2"/>
    <property type="match status" value="1"/>
</dbReference>
<protein>
    <recommendedName>
        <fullName evidence="8">Heparan-sulfate 6-O-sulfotransferase</fullName>
        <ecNumber evidence="8">2.8.2.-</ecNumber>
    </recommendedName>
</protein>
<comment type="subcellular location">
    <subcellularLocation>
        <location evidence="1">Membrane</location>
        <topology evidence="1">Single-pass membrane protein</topology>
    </subcellularLocation>
    <subcellularLocation>
        <location evidence="8">Membrane</location>
        <topology evidence="8">Single-pass type II membrane protein</topology>
    </subcellularLocation>
</comment>
<dbReference type="Gene3D" id="3.40.50.300">
    <property type="entry name" value="P-loop containing nucleotide triphosphate hydrolases"/>
    <property type="match status" value="1"/>
</dbReference>
<keyword evidence="7" id="KW-0325">Glycoprotein</keyword>
<evidence type="ECO:0000256" key="1">
    <source>
        <dbReference type="ARBA" id="ARBA00004167"/>
    </source>
</evidence>
<dbReference type="InterPro" id="IPR005331">
    <property type="entry name" value="Sulfotransferase"/>
</dbReference>